<name>A0A0G1C8S4_9BACT</name>
<dbReference type="AlphaFoldDB" id="A0A0G1C8S4"/>
<gene>
    <name evidence="2" type="ORF">UV58_C0014G0003</name>
</gene>
<evidence type="ECO:0000259" key="1">
    <source>
        <dbReference type="PROSITE" id="PS51186"/>
    </source>
</evidence>
<feature type="domain" description="N-acetyltransferase" evidence="1">
    <location>
        <begin position="1"/>
        <end position="145"/>
    </location>
</feature>
<dbReference type="EMBL" id="LCFA01000014">
    <property type="protein sequence ID" value="KKS81957.1"/>
    <property type="molecule type" value="Genomic_DNA"/>
</dbReference>
<protein>
    <submittedName>
        <fullName evidence="2">GNAT family acetyltransferase</fullName>
    </submittedName>
</protein>
<dbReference type="InterPro" id="IPR016181">
    <property type="entry name" value="Acyl_CoA_acyltransferase"/>
</dbReference>
<accession>A0A0G1C8S4</accession>
<evidence type="ECO:0000313" key="2">
    <source>
        <dbReference type="EMBL" id="KKS81957.1"/>
    </source>
</evidence>
<dbReference type="CDD" id="cd04301">
    <property type="entry name" value="NAT_SF"/>
    <property type="match status" value="1"/>
</dbReference>
<dbReference type="PROSITE" id="PS51186">
    <property type="entry name" value="GNAT"/>
    <property type="match status" value="1"/>
</dbReference>
<organism evidence="2 3">
    <name type="scientific">Candidatus Wolfebacteria bacterium GW2011_GWC1_43_10</name>
    <dbReference type="NCBI Taxonomy" id="1619011"/>
    <lineage>
        <taxon>Bacteria</taxon>
        <taxon>Candidatus Wolfeibacteriota</taxon>
    </lineage>
</organism>
<dbReference type="Pfam" id="PF00583">
    <property type="entry name" value="Acetyltransf_1"/>
    <property type="match status" value="1"/>
</dbReference>
<keyword evidence="2" id="KW-0808">Transferase</keyword>
<dbReference type="GO" id="GO:0016747">
    <property type="term" value="F:acyltransferase activity, transferring groups other than amino-acyl groups"/>
    <property type="evidence" value="ECO:0007669"/>
    <property type="project" value="InterPro"/>
</dbReference>
<sequence>MSDIKTLSKIYKEVYDKEKVGETWNYEKAKSLLLFYYNVKTFIGLTVLVDKKIVGAFFSYIKPWCDGKHLAEGEIFIDPKFQGKRIGTKLYLEMMKTAYKKGCRIHELVAYNKPASWYQKIGFRKTKLNHMSGDIKEVIKKINKQQIS</sequence>
<reference evidence="2 3" key="1">
    <citation type="journal article" date="2015" name="Nature">
        <title>rRNA introns, odd ribosomes, and small enigmatic genomes across a large radiation of phyla.</title>
        <authorList>
            <person name="Brown C.T."/>
            <person name="Hug L.A."/>
            <person name="Thomas B.C."/>
            <person name="Sharon I."/>
            <person name="Castelle C.J."/>
            <person name="Singh A."/>
            <person name="Wilkins M.J."/>
            <person name="Williams K.H."/>
            <person name="Banfield J.F."/>
        </authorList>
    </citation>
    <scope>NUCLEOTIDE SEQUENCE [LARGE SCALE GENOMIC DNA]</scope>
</reference>
<dbReference type="Gene3D" id="3.40.630.30">
    <property type="match status" value="1"/>
</dbReference>
<dbReference type="InterPro" id="IPR000182">
    <property type="entry name" value="GNAT_dom"/>
</dbReference>
<comment type="caution">
    <text evidence="2">The sequence shown here is derived from an EMBL/GenBank/DDBJ whole genome shotgun (WGS) entry which is preliminary data.</text>
</comment>
<proteinExistence type="predicted"/>
<evidence type="ECO:0000313" key="3">
    <source>
        <dbReference type="Proteomes" id="UP000034810"/>
    </source>
</evidence>
<dbReference type="Proteomes" id="UP000034810">
    <property type="component" value="Unassembled WGS sequence"/>
</dbReference>
<dbReference type="SUPFAM" id="SSF55729">
    <property type="entry name" value="Acyl-CoA N-acyltransferases (Nat)"/>
    <property type="match status" value="1"/>
</dbReference>